<feature type="signal peptide" evidence="2">
    <location>
        <begin position="1"/>
        <end position="19"/>
    </location>
</feature>
<feature type="chain" id="PRO_5045930241" evidence="2">
    <location>
        <begin position="20"/>
        <end position="354"/>
    </location>
</feature>
<comment type="caution">
    <text evidence="4">The sequence shown here is derived from an EMBL/GenBank/DDBJ whole genome shotgun (WGS) entry which is preliminary data.</text>
</comment>
<dbReference type="Proteomes" id="UP001597533">
    <property type="component" value="Unassembled WGS sequence"/>
</dbReference>
<proteinExistence type="predicted"/>
<dbReference type="EMBL" id="JBHUOV010000002">
    <property type="protein sequence ID" value="MFD2823715.1"/>
    <property type="molecule type" value="Genomic_DNA"/>
</dbReference>
<evidence type="ECO:0000256" key="1">
    <source>
        <dbReference type="ARBA" id="ARBA00022729"/>
    </source>
</evidence>
<dbReference type="SUPFAM" id="SSF63825">
    <property type="entry name" value="YWTD domain"/>
    <property type="match status" value="1"/>
</dbReference>
<dbReference type="InterPro" id="IPR026444">
    <property type="entry name" value="Secre_tail"/>
</dbReference>
<name>A0ABW5WP67_9FLAO</name>
<dbReference type="RefSeq" id="WP_183487880.1">
    <property type="nucleotide sequence ID" value="NZ_JBHUOV010000002.1"/>
</dbReference>
<keyword evidence="5" id="KW-1185">Reference proteome</keyword>
<reference evidence="5" key="1">
    <citation type="journal article" date="2019" name="Int. J. Syst. Evol. Microbiol.">
        <title>The Global Catalogue of Microorganisms (GCM) 10K type strain sequencing project: providing services to taxonomists for standard genome sequencing and annotation.</title>
        <authorList>
            <consortium name="The Broad Institute Genomics Platform"/>
            <consortium name="The Broad Institute Genome Sequencing Center for Infectious Disease"/>
            <person name="Wu L."/>
            <person name="Ma J."/>
        </authorList>
    </citation>
    <scope>NUCLEOTIDE SEQUENCE [LARGE SCALE GENOMIC DNA]</scope>
    <source>
        <strain evidence="5">KCTC 32141</strain>
    </source>
</reference>
<evidence type="ECO:0000313" key="4">
    <source>
        <dbReference type="EMBL" id="MFD2823715.1"/>
    </source>
</evidence>
<gene>
    <name evidence="4" type="ORF">ACFS5M_08545</name>
</gene>
<protein>
    <submittedName>
        <fullName evidence="4">T9SS type A sorting domain-containing protein</fullName>
    </submittedName>
</protein>
<feature type="domain" description="Secretion system C-terminal sorting" evidence="3">
    <location>
        <begin position="284"/>
        <end position="344"/>
    </location>
</feature>
<dbReference type="Pfam" id="PF18962">
    <property type="entry name" value="Por_Secre_tail"/>
    <property type="match status" value="1"/>
</dbReference>
<dbReference type="NCBIfam" id="TIGR04183">
    <property type="entry name" value="Por_Secre_tail"/>
    <property type="match status" value="1"/>
</dbReference>
<evidence type="ECO:0000313" key="5">
    <source>
        <dbReference type="Proteomes" id="UP001597533"/>
    </source>
</evidence>
<organism evidence="4 5">
    <name type="scientific">Lacinutrix iliipiscaria</name>
    <dbReference type="NCBI Taxonomy" id="1230532"/>
    <lineage>
        <taxon>Bacteria</taxon>
        <taxon>Pseudomonadati</taxon>
        <taxon>Bacteroidota</taxon>
        <taxon>Flavobacteriia</taxon>
        <taxon>Flavobacteriales</taxon>
        <taxon>Flavobacteriaceae</taxon>
        <taxon>Lacinutrix</taxon>
    </lineage>
</organism>
<sequence length="354" mass="39189">MFKRLLLIIVLCFSNSLFAQTEDVITGLSHPLGIAFDDEDMYICEHAPGPNAGILSRVDLLVTPLVKEDLVTELFYPRAIYLHGNDLYYAITTSLNKIDITSSSPSPEVVVTGLNFPRSLVLVGDYLYMAEADRIRKINIQDASPTPIDVITGLPDDPLSMALRGDEMFFASANKVSKFSLLDASPVVEYVVTGFESNIYSLVFYGDTLIVGMALIRKMMTIDMNATVLVAEEFLSSMSGQPMHLVIHNNELYIAGGINSKVFKLSDLSSLSIEDSQPFIVQQVYPNPTKNLIQISGLKEQTAYEVYNTNGLVVLKGNLMPNETVSLSALSSGMYFFRLHNRSLNELTLKVMKD</sequence>
<evidence type="ECO:0000259" key="3">
    <source>
        <dbReference type="Pfam" id="PF18962"/>
    </source>
</evidence>
<evidence type="ECO:0000256" key="2">
    <source>
        <dbReference type="SAM" id="SignalP"/>
    </source>
</evidence>
<accession>A0ABW5WP67</accession>
<keyword evidence="1 2" id="KW-0732">Signal</keyword>